<organism evidence="3 4">
    <name type="scientific">Paralysiella testudinis</name>
    <dbReference type="NCBI Taxonomy" id="2809020"/>
    <lineage>
        <taxon>Bacteria</taxon>
        <taxon>Pseudomonadati</taxon>
        <taxon>Pseudomonadota</taxon>
        <taxon>Betaproteobacteria</taxon>
        <taxon>Neisseriales</taxon>
        <taxon>Neisseriaceae</taxon>
        <taxon>Paralysiella</taxon>
    </lineage>
</organism>
<dbReference type="Pfam" id="PF17936">
    <property type="entry name" value="Big_6"/>
    <property type="match status" value="4"/>
</dbReference>
<dbReference type="Proteomes" id="UP000653156">
    <property type="component" value="Chromosome"/>
</dbReference>
<gene>
    <name evidence="3" type="ORF">JQU52_02320</name>
</gene>
<feature type="region of interest" description="Disordered" evidence="1">
    <location>
        <begin position="412"/>
        <end position="464"/>
    </location>
</feature>
<feature type="compositionally biased region" description="Low complexity" evidence="1">
    <location>
        <begin position="354"/>
        <end position="368"/>
    </location>
</feature>
<reference evidence="3" key="1">
    <citation type="submission" date="2021-02" db="EMBL/GenBank/DDBJ databases">
        <title>Neisseriaceae sp. 26B isolated from the cloaca of a Common Toad-headed Turtle (Mesoclemmys nasuta).</title>
        <authorList>
            <person name="Spergser J."/>
            <person name="Busse H.-J."/>
        </authorList>
    </citation>
    <scope>NUCLEOTIDE SEQUENCE</scope>
    <source>
        <strain evidence="3">26B</strain>
    </source>
</reference>
<dbReference type="RefSeq" id="WP_230339553.1">
    <property type="nucleotide sequence ID" value="NZ_CP069798.1"/>
</dbReference>
<dbReference type="AlphaFoldDB" id="A0A892ZL53"/>
<dbReference type="InterPro" id="IPR013783">
    <property type="entry name" value="Ig-like_fold"/>
</dbReference>
<feature type="compositionally biased region" description="Low complexity" evidence="1">
    <location>
        <begin position="189"/>
        <end position="202"/>
    </location>
</feature>
<feature type="region of interest" description="Disordered" evidence="1">
    <location>
        <begin position="178"/>
        <end position="298"/>
    </location>
</feature>
<feature type="domain" description="Bacterial Ig" evidence="2">
    <location>
        <begin position="445"/>
        <end position="524"/>
    </location>
</feature>
<accession>A0A892ZL53</accession>
<sequence>MAIQNITVKINNAEQTVQTYKVAGGNGGVGSQGKPLVIQAQANVRYELVNDATHFGPENIAVKRSGQDLLIAFEGGSVDAPDLIIEDYYKDNGALGYNEGSNNLVVGQHQSGAYYAYIPESGNAADAISVLANHALAGQVLGGVELTSPWWLAAAAGGISPWAAALAGLAVAGIAAAGGGGSDGSSQKPAQDTTAPDAPTADISKDGTTVSGKAEPGATVTVKDANGKTIGTGTADDKGDYSITIPVQPEGSKLPVSATDKAGNESGATNVTAPDVTVPTVPTADISKDGTTVSGKAEPGATVTVKDANGKTIGTGTADDKGDYSITIPVQPEGSKLPVSATDKAGNESGATNVTAPDVTVPTVPTADISKDGTTVSGKAEPGATVTVKDANGKTIGTGTADDKGDYSITIPVQPEGSKLPVSATDKAGNESGATNVTAPDVTVPTVPTADISKDGTTVSGKAEPGATVTVKDANGKTIGTGTADDKGDYSITIPVQPEGSKLPVSATDKAGNESGATNVTAPDVTAPSAPTVSGEPTAK</sequence>
<dbReference type="EMBL" id="CP069798">
    <property type="protein sequence ID" value="QRQ82274.1"/>
    <property type="molecule type" value="Genomic_DNA"/>
</dbReference>
<dbReference type="InterPro" id="IPR041498">
    <property type="entry name" value="Big_6"/>
</dbReference>
<evidence type="ECO:0000259" key="2">
    <source>
        <dbReference type="Pfam" id="PF17936"/>
    </source>
</evidence>
<evidence type="ECO:0000313" key="4">
    <source>
        <dbReference type="Proteomes" id="UP000653156"/>
    </source>
</evidence>
<feature type="domain" description="Bacterial Ig" evidence="2">
    <location>
        <begin position="362"/>
        <end position="441"/>
    </location>
</feature>
<keyword evidence="4" id="KW-1185">Reference proteome</keyword>
<proteinExistence type="predicted"/>
<dbReference type="KEGG" id="ptes:JQU52_02320"/>
<evidence type="ECO:0000313" key="3">
    <source>
        <dbReference type="EMBL" id="QRQ82274.1"/>
    </source>
</evidence>
<feature type="compositionally biased region" description="Low complexity" evidence="1">
    <location>
        <begin position="271"/>
        <end position="285"/>
    </location>
</feature>
<name>A0A892ZL53_9NEIS</name>
<dbReference type="Gene3D" id="2.60.40.10">
    <property type="entry name" value="Immunoglobulins"/>
    <property type="match status" value="4"/>
</dbReference>
<feature type="region of interest" description="Disordered" evidence="1">
    <location>
        <begin position="329"/>
        <end position="381"/>
    </location>
</feature>
<feature type="compositionally biased region" description="Low complexity" evidence="1">
    <location>
        <begin position="437"/>
        <end position="451"/>
    </location>
</feature>
<protein>
    <recommendedName>
        <fullName evidence="2">Bacterial Ig domain-containing protein</fullName>
    </recommendedName>
</protein>
<feature type="domain" description="Bacterial Ig" evidence="2">
    <location>
        <begin position="279"/>
        <end position="358"/>
    </location>
</feature>
<evidence type="ECO:0000256" key="1">
    <source>
        <dbReference type="SAM" id="MobiDB-lite"/>
    </source>
</evidence>
<feature type="region of interest" description="Disordered" evidence="1">
    <location>
        <begin position="478"/>
        <end position="540"/>
    </location>
</feature>
<feature type="domain" description="Bacterial Ig" evidence="2">
    <location>
        <begin position="195"/>
        <end position="275"/>
    </location>
</feature>